<evidence type="ECO:0000313" key="1">
    <source>
        <dbReference type="EMBL" id="AMK14743.1"/>
    </source>
</evidence>
<organism evidence="1 2">
    <name type="scientific">Methanobrevibacter olleyae</name>
    <dbReference type="NCBI Taxonomy" id="294671"/>
    <lineage>
        <taxon>Archaea</taxon>
        <taxon>Methanobacteriati</taxon>
        <taxon>Methanobacteriota</taxon>
        <taxon>Methanomada group</taxon>
        <taxon>Methanobacteria</taxon>
        <taxon>Methanobacteriales</taxon>
        <taxon>Methanobacteriaceae</taxon>
        <taxon>Methanobrevibacter</taxon>
    </lineage>
</organism>
<protein>
    <submittedName>
        <fullName evidence="1">Uncharacterized protein</fullName>
    </submittedName>
</protein>
<dbReference type="KEGG" id="mol:YLM1_0183"/>
<reference evidence="1 2" key="1">
    <citation type="journal article" date="2016" name="Genome Announc.">
        <title>Draft Genome Sequence of the Rumen Methanogen Methanobrevibacter olleyae YLM1.</title>
        <authorList>
            <person name="Kelly W.J."/>
            <person name="Li D."/>
            <person name="Lambie S.C."/>
            <person name="Cox F."/>
            <person name="Attwood G.T."/>
            <person name="Altermann E."/>
            <person name="Leahy S.C."/>
        </authorList>
    </citation>
    <scope>NUCLEOTIDE SEQUENCE [LARGE SCALE GENOMIC DNA]</scope>
    <source>
        <strain evidence="1 2">YLM1</strain>
    </source>
</reference>
<gene>
    <name evidence="1" type="ORF">YLM1_0183</name>
</gene>
<dbReference type="EMBL" id="CP014265">
    <property type="protein sequence ID" value="AMK14743.1"/>
    <property type="molecule type" value="Genomic_DNA"/>
</dbReference>
<dbReference type="Proteomes" id="UP000066376">
    <property type="component" value="Chromosome"/>
</dbReference>
<keyword evidence="2" id="KW-1185">Reference proteome</keyword>
<accession>A0A126QX50</accession>
<reference evidence="2" key="2">
    <citation type="submission" date="2016-02" db="EMBL/GenBank/DDBJ databases">
        <title>The draft genome sequence of the rumen methanogen Methanobrevibacter olleyae YLM1.</title>
        <authorList>
            <consortium name="New Zealand Agricultural Greenhouse Gas Research Centre/Pastoral Greenhouse Gas Research Consortium"/>
            <person name="Kelly W.J."/>
            <person name="Li D."/>
            <person name="Lambie S.C."/>
            <person name="Attwood G.T."/>
            <person name="Altermann E."/>
            <person name="Leahy S.C."/>
        </authorList>
    </citation>
    <scope>NUCLEOTIDE SEQUENCE [LARGE SCALE GENOMIC DNA]</scope>
    <source>
        <strain evidence="2">YLM1</strain>
    </source>
</reference>
<proteinExistence type="predicted"/>
<name>A0A126QX50_METOL</name>
<evidence type="ECO:0000313" key="2">
    <source>
        <dbReference type="Proteomes" id="UP000066376"/>
    </source>
</evidence>
<dbReference type="AlphaFoldDB" id="A0A126QX50"/>
<sequence length="149" mass="16467">MITIWKIEINISTGLNEIVLPINSKVIIGVKIGEIKVDTAVKETDNARSPLARKVIRSDAVPPGTVPTRIKPTVKPKSNEKKVASAKDIRGIIKYCIETPIKISLGLLKTFRKLSNFNVVPIAKIIRPKSIFIRFTPINSSKTQLNELG</sequence>